<organism evidence="3 4">
    <name type="scientific">Candidatus Nanosynbacter lyticus</name>
    <dbReference type="NCBI Taxonomy" id="2093824"/>
    <lineage>
        <taxon>Bacteria</taxon>
        <taxon>Candidatus Saccharimonadota</taxon>
        <taxon>Candidatus Saccharimonadia</taxon>
        <taxon>Candidatus Nanosynbacterales</taxon>
        <taxon>Candidatus Nanosynbacteraceae</taxon>
        <taxon>Candidatus Nanosynbacter</taxon>
    </lineage>
</organism>
<dbReference type="AlphaFoldDB" id="A0A6S4GQS0"/>
<dbReference type="KEGG" id="sox:TM7x_00025"/>
<feature type="domain" description="Phage tail lysozyme" evidence="2">
    <location>
        <begin position="59"/>
        <end position="231"/>
    </location>
</feature>
<gene>
    <name evidence="3" type="ORF">TM7x_00025</name>
</gene>
<keyword evidence="4" id="KW-1185">Reference proteome</keyword>
<sequence length="404" mass="44000">MYKKIFIAICIAVLFISTVQPISYAAGYPNTYINNNILWFNKNDTTCSDSSSAGISGADNQEKIWGYLRNVGLSAEQTAGVMANIQAESGFSPTRHEVGQGWESGGWGLAQWTFGRRTLIANKIPSDLKKYYSQEYGGAPNEKGMIDSIPVEDNDKLLIFELEYLVQEGTERPVTASGFGTASNSWELLKTLKTVEEATIFWHDDFEKSAMTKEQVKNIRGAAAQKIYERFNGTGGSGGGCSSSSGGDFIDYVKRYAWPEKTVRTDKKPEYAKAIEKAKSENRYIGDSCLGGGVDCGAFVTTILNDSGFDKNYNYGGENGKAGPTATQRAWAEENWQNLGAGNSINIADLKPGDVAHSPGHTFVYVGDIEGFDSKIASASQCEYAPKAGGESLTSPSVTWYRKK</sequence>
<evidence type="ECO:0000256" key="1">
    <source>
        <dbReference type="SAM" id="SignalP"/>
    </source>
</evidence>
<reference evidence="3 4" key="1">
    <citation type="journal article" date="2015" name="Proc. Natl. Acad. Sci. U.S.A.">
        <title>Cultivation of a human-associated TM7 phylotype reveals a reduced genome and epibiotic parasitic lifestyle.</title>
        <authorList>
            <person name="He X."/>
            <person name="McLean J.S."/>
            <person name="Edlund A."/>
            <person name="Yooseph S."/>
            <person name="Hall A.P."/>
            <person name="Liu S.Y."/>
            <person name="Dorrestein P.C."/>
            <person name="Esquenazi E."/>
            <person name="Hunter R.C."/>
            <person name="Cheng G."/>
            <person name="Nelson K.E."/>
            <person name="Lux R."/>
            <person name="Shi W."/>
        </authorList>
    </citation>
    <scope>NUCLEOTIDE SEQUENCE [LARGE SCALE GENOMIC DNA]</scope>
    <source>
        <strain evidence="3 4">TM7x</strain>
    </source>
</reference>
<dbReference type="Gene3D" id="3.90.1720.10">
    <property type="entry name" value="endopeptidase domain like (from Nostoc punctiforme)"/>
    <property type="match status" value="1"/>
</dbReference>
<dbReference type="EMBL" id="CP007496">
    <property type="protein sequence ID" value="AJA06675.1"/>
    <property type="molecule type" value="Genomic_DNA"/>
</dbReference>
<dbReference type="Pfam" id="PF18013">
    <property type="entry name" value="Phage_lysozyme2"/>
    <property type="match status" value="1"/>
</dbReference>
<feature type="chain" id="PRO_5027568705" description="Phage tail lysozyme domain-containing protein" evidence="1">
    <location>
        <begin position="26"/>
        <end position="404"/>
    </location>
</feature>
<name>A0A6S4GQS0_9BACT</name>
<proteinExistence type="predicted"/>
<dbReference type="Gene3D" id="1.10.530.10">
    <property type="match status" value="1"/>
</dbReference>
<protein>
    <recommendedName>
        <fullName evidence="2">Phage tail lysozyme domain-containing protein</fullName>
    </recommendedName>
</protein>
<evidence type="ECO:0000313" key="3">
    <source>
        <dbReference type="EMBL" id="AJA06675.1"/>
    </source>
</evidence>
<dbReference type="Proteomes" id="UP000030902">
    <property type="component" value="Chromosome"/>
</dbReference>
<dbReference type="InterPro" id="IPR041219">
    <property type="entry name" value="Phage_lysozyme2"/>
</dbReference>
<dbReference type="RefSeq" id="WP_052198755.1">
    <property type="nucleotide sequence ID" value="NZ_CP007496.1"/>
</dbReference>
<evidence type="ECO:0000313" key="4">
    <source>
        <dbReference type="Proteomes" id="UP000030902"/>
    </source>
</evidence>
<accession>A0A6S4GQS0</accession>
<evidence type="ECO:0000259" key="2">
    <source>
        <dbReference type="Pfam" id="PF18013"/>
    </source>
</evidence>
<feature type="signal peptide" evidence="1">
    <location>
        <begin position="1"/>
        <end position="25"/>
    </location>
</feature>
<keyword evidence="1" id="KW-0732">Signal</keyword>